<dbReference type="Pfam" id="PF07603">
    <property type="entry name" value="Lcl_C"/>
    <property type="match status" value="1"/>
</dbReference>
<dbReference type="AlphaFoldDB" id="A0A0E2BHT6"/>
<dbReference type="PANTHER" id="PTHR35812">
    <property type="entry name" value="LIPOPROTEIN"/>
    <property type="match status" value="1"/>
</dbReference>
<comment type="caution">
    <text evidence="2">The sequence shown here is derived from an EMBL/GenBank/DDBJ whole genome shotgun (WGS) entry which is preliminary data.</text>
</comment>
<reference evidence="2" key="1">
    <citation type="submission" date="2012-10" db="EMBL/GenBank/DDBJ databases">
        <authorList>
            <person name="Harkins D.M."/>
            <person name="Durkin A.S."/>
            <person name="Brinkac L.M."/>
            <person name="Haft D.H."/>
            <person name="Selengut J.D."/>
            <person name="Sanka R."/>
            <person name="DePew J."/>
            <person name="Purushe J."/>
            <person name="Matthias M.A."/>
            <person name="Vinetz J.M."/>
            <person name="Sutton G.G."/>
            <person name="Nierman W.C."/>
            <person name="Fouts D.E."/>
        </authorList>
    </citation>
    <scope>NUCLEOTIDE SEQUENCE [LARGE SCALE GENOMIC DNA]</scope>
    <source>
        <strain evidence="2">MOR084</strain>
    </source>
</reference>
<dbReference type="RefSeq" id="WP_004475665.1">
    <property type="nucleotide sequence ID" value="NZ_AHON02000027.1"/>
</dbReference>
<evidence type="ECO:0000259" key="1">
    <source>
        <dbReference type="Pfam" id="PF07603"/>
    </source>
</evidence>
<dbReference type="InterPro" id="IPR011460">
    <property type="entry name" value="Lcl_C"/>
</dbReference>
<dbReference type="EMBL" id="AHON02000027">
    <property type="protein sequence ID" value="EKO34734.1"/>
    <property type="molecule type" value="Genomic_DNA"/>
</dbReference>
<dbReference type="Proteomes" id="UP000006329">
    <property type="component" value="Unassembled WGS sequence"/>
</dbReference>
<keyword evidence="3" id="KW-1185">Reference proteome</keyword>
<protein>
    <submittedName>
        <fullName evidence="2">PF07603 family protein</fullName>
    </submittedName>
</protein>
<name>A0A0E2BHT6_9LEPT</name>
<feature type="domain" description="Lcl C-terminal" evidence="1">
    <location>
        <begin position="56"/>
        <end position="224"/>
    </location>
</feature>
<evidence type="ECO:0000313" key="2">
    <source>
        <dbReference type="EMBL" id="EKO34734.1"/>
    </source>
</evidence>
<accession>A0A0E2BHT6</accession>
<dbReference type="NCBIfam" id="NF047850">
    <property type="entry name" value="Lsa25"/>
    <property type="match status" value="1"/>
</dbReference>
<dbReference type="PANTHER" id="PTHR35812:SF1">
    <property type="entry name" value="LIPOPROTEIN"/>
    <property type="match status" value="1"/>
</dbReference>
<evidence type="ECO:0000313" key="3">
    <source>
        <dbReference type="Proteomes" id="UP000006329"/>
    </source>
</evidence>
<sequence length="227" mass="25215">MKKYKNIIILIAALFLYTNCEEKPDDTTLGFINEDTKVLLAGMLLFNSYSTNATSGTITDFTSGLMWKICTQGQVLRVGQNGQYDCEGINDSSTIIGRYGASLFQYCSLNLNDCNTISLPPVLVGQTPGFSGTSEAYNSCSQDRTAQHSDWRLPTFPELKALTGSGSLNALLLKFPNTVEDYYWTSWAQEGTVDTARAVNFEATHFGENTSFTKTSRYFVRCVRNFP</sequence>
<gene>
    <name evidence="2" type="ORF">LEP1GSC179_1634</name>
</gene>
<organism evidence="2 3">
    <name type="scientific">Leptospira santarosai str. MOR084</name>
    <dbReference type="NCBI Taxonomy" id="1049984"/>
    <lineage>
        <taxon>Bacteria</taxon>
        <taxon>Pseudomonadati</taxon>
        <taxon>Spirochaetota</taxon>
        <taxon>Spirochaetia</taxon>
        <taxon>Leptospirales</taxon>
        <taxon>Leptospiraceae</taxon>
        <taxon>Leptospira</taxon>
    </lineage>
</organism>
<proteinExistence type="predicted"/>